<keyword evidence="2" id="KW-0732">Signal</keyword>
<dbReference type="FunFam" id="3.30.1330.40:FF:000001">
    <property type="entry name" value="L-PSP family endoribonuclease"/>
    <property type="match status" value="1"/>
</dbReference>
<dbReference type="eggNOG" id="KOG2317">
    <property type="taxonomic scope" value="Eukaryota"/>
</dbReference>
<reference evidence="3 4" key="1">
    <citation type="submission" date="2013-03" db="EMBL/GenBank/DDBJ databases">
        <title>The Genome Sequence of Phialophora europaea CBS 101466.</title>
        <authorList>
            <consortium name="The Broad Institute Genomics Platform"/>
            <person name="Cuomo C."/>
            <person name="de Hoog S."/>
            <person name="Gorbushina A."/>
            <person name="Walker B."/>
            <person name="Young S.K."/>
            <person name="Zeng Q."/>
            <person name="Gargeya S."/>
            <person name="Fitzgerald M."/>
            <person name="Haas B."/>
            <person name="Abouelleil A."/>
            <person name="Allen A.W."/>
            <person name="Alvarado L."/>
            <person name="Arachchi H.M."/>
            <person name="Berlin A.M."/>
            <person name="Chapman S.B."/>
            <person name="Gainer-Dewar J."/>
            <person name="Goldberg J."/>
            <person name="Griggs A."/>
            <person name="Gujja S."/>
            <person name="Hansen M."/>
            <person name="Howarth C."/>
            <person name="Imamovic A."/>
            <person name="Ireland A."/>
            <person name="Larimer J."/>
            <person name="McCowan C."/>
            <person name="Murphy C."/>
            <person name="Pearson M."/>
            <person name="Poon T.W."/>
            <person name="Priest M."/>
            <person name="Roberts A."/>
            <person name="Saif S."/>
            <person name="Shea T."/>
            <person name="Sisk P."/>
            <person name="Sykes S."/>
            <person name="Wortman J."/>
            <person name="Nusbaum C."/>
            <person name="Birren B."/>
        </authorList>
    </citation>
    <scope>NUCLEOTIDE SEQUENCE [LARGE SCALE GENOMIC DNA]</scope>
    <source>
        <strain evidence="3 4">CBS 101466</strain>
    </source>
</reference>
<organism evidence="3 4">
    <name type="scientific">Cyphellophora europaea (strain CBS 101466)</name>
    <name type="common">Phialophora europaea</name>
    <dbReference type="NCBI Taxonomy" id="1220924"/>
    <lineage>
        <taxon>Eukaryota</taxon>
        <taxon>Fungi</taxon>
        <taxon>Dikarya</taxon>
        <taxon>Ascomycota</taxon>
        <taxon>Pezizomycotina</taxon>
        <taxon>Eurotiomycetes</taxon>
        <taxon>Chaetothyriomycetidae</taxon>
        <taxon>Chaetothyriales</taxon>
        <taxon>Cyphellophoraceae</taxon>
        <taxon>Cyphellophora</taxon>
    </lineage>
</organism>
<gene>
    <name evidence="3" type="ORF">HMPREF1541_08341</name>
</gene>
<evidence type="ECO:0000256" key="1">
    <source>
        <dbReference type="ARBA" id="ARBA00010552"/>
    </source>
</evidence>
<dbReference type="RefSeq" id="XP_008720882.1">
    <property type="nucleotide sequence ID" value="XM_008722660.1"/>
</dbReference>
<dbReference type="GO" id="GO:0005829">
    <property type="term" value="C:cytosol"/>
    <property type="evidence" value="ECO:0007669"/>
    <property type="project" value="TreeGrafter"/>
</dbReference>
<dbReference type="PANTHER" id="PTHR11803">
    <property type="entry name" value="2-IMINOBUTANOATE/2-IMINOPROPANOATE DEAMINASE RIDA"/>
    <property type="match status" value="1"/>
</dbReference>
<proteinExistence type="inferred from homology"/>
<dbReference type="STRING" id="1220924.W2RM16"/>
<dbReference type="GO" id="GO:0019239">
    <property type="term" value="F:deaminase activity"/>
    <property type="evidence" value="ECO:0007669"/>
    <property type="project" value="TreeGrafter"/>
</dbReference>
<dbReference type="EMBL" id="KB822724">
    <property type="protein sequence ID" value="ETN37350.1"/>
    <property type="molecule type" value="Genomic_DNA"/>
</dbReference>
<dbReference type="OrthoDB" id="309640at2759"/>
<dbReference type="PANTHER" id="PTHR11803:SF58">
    <property type="entry name" value="PROTEIN HMF1-RELATED"/>
    <property type="match status" value="1"/>
</dbReference>
<keyword evidence="4" id="KW-1185">Reference proteome</keyword>
<protein>
    <submittedName>
        <fullName evidence="3">Uncharacterized protein</fullName>
    </submittedName>
</protein>
<dbReference type="HOGENOM" id="CLU_100715_7_0_1"/>
<evidence type="ECO:0000313" key="3">
    <source>
        <dbReference type="EMBL" id="ETN37350.1"/>
    </source>
</evidence>
<dbReference type="Gene3D" id="3.30.1330.40">
    <property type="entry name" value="RutC-like"/>
    <property type="match status" value="1"/>
</dbReference>
<dbReference type="InterPro" id="IPR035959">
    <property type="entry name" value="RutC-like_sf"/>
</dbReference>
<feature type="chain" id="PRO_5004824859" evidence="2">
    <location>
        <begin position="21"/>
        <end position="152"/>
    </location>
</feature>
<dbReference type="VEuPathDB" id="FungiDB:HMPREF1541_08341"/>
<dbReference type="InterPro" id="IPR006175">
    <property type="entry name" value="YjgF/YER057c/UK114"/>
</dbReference>
<dbReference type="GeneID" id="19975680"/>
<evidence type="ECO:0000313" key="4">
    <source>
        <dbReference type="Proteomes" id="UP000030752"/>
    </source>
</evidence>
<name>W2RM16_CYPE1</name>
<dbReference type="GO" id="GO:0005739">
    <property type="term" value="C:mitochondrion"/>
    <property type="evidence" value="ECO:0007669"/>
    <property type="project" value="TreeGrafter"/>
</dbReference>
<dbReference type="InParanoid" id="W2RM16"/>
<dbReference type="Pfam" id="PF01042">
    <property type="entry name" value="Ribonuc_L-PSP"/>
    <property type="match status" value="1"/>
</dbReference>
<accession>W2RM16</accession>
<dbReference type="CDD" id="cd00448">
    <property type="entry name" value="YjgF_YER057c_UK114_family"/>
    <property type="match status" value="1"/>
</dbReference>
<comment type="similarity">
    <text evidence="1">Belongs to the RutC family.</text>
</comment>
<evidence type="ECO:0000256" key="2">
    <source>
        <dbReference type="SAM" id="SignalP"/>
    </source>
</evidence>
<dbReference type="SUPFAM" id="SSF55298">
    <property type="entry name" value="YjgF-like"/>
    <property type="match status" value="1"/>
</dbReference>
<dbReference type="Proteomes" id="UP000030752">
    <property type="component" value="Unassembled WGS sequence"/>
</dbReference>
<dbReference type="AlphaFoldDB" id="W2RM16"/>
<sequence length="152" mass="15670">MVRLTALLAPLVALTTTVLASPIERKTEPVVTYLGTSGPILSGGASTTSKGLVYTAGTVPSLNGSIVEGGIGPQTAQVISNIGAILEEAGTSWAYVLKTTVFLADMNDFEAVNEVYGELLPDPKPARTAVQVGQLPGDFLIEIEAIAAIPDC</sequence>
<feature type="signal peptide" evidence="2">
    <location>
        <begin position="1"/>
        <end position="20"/>
    </location>
</feature>